<dbReference type="SUPFAM" id="SSF52058">
    <property type="entry name" value="L domain-like"/>
    <property type="match status" value="1"/>
</dbReference>
<comment type="caution">
    <text evidence="1">The sequence shown here is derived from an EMBL/GenBank/DDBJ whole genome shotgun (WGS) entry which is preliminary data.</text>
</comment>
<evidence type="ECO:0000313" key="1">
    <source>
        <dbReference type="EMBL" id="CAK0854363.1"/>
    </source>
</evidence>
<evidence type="ECO:0000313" key="2">
    <source>
        <dbReference type="Proteomes" id="UP001189429"/>
    </source>
</evidence>
<dbReference type="Proteomes" id="UP001189429">
    <property type="component" value="Unassembled WGS sequence"/>
</dbReference>
<reference evidence="1" key="1">
    <citation type="submission" date="2023-10" db="EMBL/GenBank/DDBJ databases">
        <authorList>
            <person name="Chen Y."/>
            <person name="Shah S."/>
            <person name="Dougan E. K."/>
            <person name="Thang M."/>
            <person name="Chan C."/>
        </authorList>
    </citation>
    <scope>NUCLEOTIDE SEQUENCE [LARGE SCALE GENOMIC DNA]</scope>
</reference>
<name>A0ABN9U6C3_9DINO</name>
<accession>A0ABN9U6C3</accession>
<dbReference type="Gene3D" id="3.80.10.10">
    <property type="entry name" value="Ribonuclease Inhibitor"/>
    <property type="match status" value="1"/>
</dbReference>
<gene>
    <name evidence="1" type="ORF">PCOR1329_LOCUS45498</name>
</gene>
<organism evidence="1 2">
    <name type="scientific">Prorocentrum cordatum</name>
    <dbReference type="NCBI Taxonomy" id="2364126"/>
    <lineage>
        <taxon>Eukaryota</taxon>
        <taxon>Sar</taxon>
        <taxon>Alveolata</taxon>
        <taxon>Dinophyceae</taxon>
        <taxon>Prorocentrales</taxon>
        <taxon>Prorocentraceae</taxon>
        <taxon>Prorocentrum</taxon>
    </lineage>
</organism>
<sequence>MVRGVAGAGQMTPRHIHGKKRPFEGFAEYQSLPEVLNETIQNPPTTKKVFTNGGDRGDIATHRYRYALFAVIGDANVLEIPSMGLGGPEAADIMKHHIRLGLGDDKQLAGCIQTVRTLVDSTELRLAFTKVGGDTMPAQALVDLTTLRLVNAQNTKLTGHIQAFWNLVSLTSLNLSGTHVSVDVQAVRKLVDLTKLDFSYTQVLGDIQDVGGPVNLTVLRVSGDIQTVEALASLTGLRLWSTQVTGDIRAVRNFVNLTPRDLHCGTQVSGNVQLRFFAGGHSERDAAAREASQMETATSEVSRLRECILRQRSLLFVEVRPRRDCAPPCPLPTELHT</sequence>
<dbReference type="InterPro" id="IPR032675">
    <property type="entry name" value="LRR_dom_sf"/>
</dbReference>
<proteinExistence type="predicted"/>
<protein>
    <submittedName>
        <fullName evidence="1">Uncharacterized protein</fullName>
    </submittedName>
</protein>
<keyword evidence="2" id="KW-1185">Reference proteome</keyword>
<dbReference type="EMBL" id="CAUYUJ010015471">
    <property type="protein sequence ID" value="CAK0854363.1"/>
    <property type="molecule type" value="Genomic_DNA"/>
</dbReference>